<dbReference type="Pfam" id="PF00171">
    <property type="entry name" value="Aldedh"/>
    <property type="match status" value="1"/>
</dbReference>
<dbReference type="PROSITE" id="PS00687">
    <property type="entry name" value="ALDEHYDE_DEHYDR_GLU"/>
    <property type="match status" value="1"/>
</dbReference>
<evidence type="ECO:0000256" key="10">
    <source>
        <dbReference type="RuleBase" id="RU003345"/>
    </source>
</evidence>
<feature type="domain" description="Aldehyde dehydrogenase" evidence="11">
    <location>
        <begin position="519"/>
        <end position="976"/>
    </location>
</feature>
<dbReference type="Gene3D" id="3.40.309.10">
    <property type="entry name" value="Aldehyde Dehydrogenase, Chain A, domain 2"/>
    <property type="match status" value="1"/>
</dbReference>
<dbReference type="InterPro" id="IPR005932">
    <property type="entry name" value="RocA"/>
</dbReference>
<comment type="catalytic activity">
    <reaction evidence="6">
        <text>L-glutamate 5-semialdehyde + NAD(+) + H2O = L-glutamate + NADH + 2 H(+)</text>
        <dbReference type="Rhea" id="RHEA:30235"/>
        <dbReference type="ChEBI" id="CHEBI:15377"/>
        <dbReference type="ChEBI" id="CHEBI:15378"/>
        <dbReference type="ChEBI" id="CHEBI:29985"/>
        <dbReference type="ChEBI" id="CHEBI:57540"/>
        <dbReference type="ChEBI" id="CHEBI:57945"/>
        <dbReference type="ChEBI" id="CHEBI:58066"/>
        <dbReference type="EC" id="1.2.1.88"/>
    </reaction>
</comment>
<dbReference type="Gene3D" id="3.20.20.220">
    <property type="match status" value="1"/>
</dbReference>
<dbReference type="InterPro" id="IPR016160">
    <property type="entry name" value="Ald_DH_CS_CYS"/>
</dbReference>
<dbReference type="STRING" id="1817883.A3G31_01870"/>
<dbReference type="InterPro" id="IPR016161">
    <property type="entry name" value="Ald_DH/histidinol_DH"/>
</dbReference>
<feature type="domain" description="Proline utilization A N-terminal" evidence="13">
    <location>
        <begin position="17"/>
        <end position="129"/>
    </location>
</feature>
<keyword evidence="4" id="KW-0520">NAD</keyword>
<dbReference type="InterPro" id="IPR050485">
    <property type="entry name" value="Proline_metab_enzyme"/>
</dbReference>
<dbReference type="Pfam" id="PF18083">
    <property type="entry name" value="PutA_N"/>
    <property type="match status" value="1"/>
</dbReference>
<dbReference type="GO" id="GO:0003842">
    <property type="term" value="F:L-glutamate gamma-semialdehyde dehydrogenase activity"/>
    <property type="evidence" value="ECO:0007669"/>
    <property type="project" value="UniProtKB-EC"/>
</dbReference>
<dbReference type="InterPro" id="IPR041514">
    <property type="entry name" value="PutA_N"/>
</dbReference>
<dbReference type="PANTHER" id="PTHR42862:SF1">
    <property type="entry name" value="DELTA-1-PYRROLINE-5-CARBOXYLATE DEHYDROGENASE 2, ISOFORM A-RELATED"/>
    <property type="match status" value="1"/>
</dbReference>
<organism evidence="14 15">
    <name type="scientific">Candidatus Schekmanbacteria bacterium RIFCSPLOWO2_12_FULL_38_15</name>
    <dbReference type="NCBI Taxonomy" id="1817883"/>
    <lineage>
        <taxon>Bacteria</taxon>
        <taxon>Candidatus Schekmaniibacteriota</taxon>
    </lineage>
</organism>
<comment type="pathway">
    <text evidence="1">Amino-acid degradation; L-proline degradation into L-glutamate; L-glutamate from L-proline: step 2/2.</text>
</comment>
<evidence type="ECO:0000256" key="1">
    <source>
        <dbReference type="ARBA" id="ARBA00004786"/>
    </source>
</evidence>
<protein>
    <recommendedName>
        <fullName evidence="5">L-glutamate gamma-semialdehyde dehydrogenase</fullName>
        <ecNumber evidence="2">1.2.1.88</ecNumber>
    </recommendedName>
    <alternativeName>
        <fullName evidence="5">L-glutamate gamma-semialdehyde dehydrogenase</fullName>
    </alternativeName>
</protein>
<evidence type="ECO:0000256" key="5">
    <source>
        <dbReference type="ARBA" id="ARBA00032259"/>
    </source>
</evidence>
<dbReference type="SUPFAM" id="SSF51730">
    <property type="entry name" value="FAD-linked oxidoreductase"/>
    <property type="match status" value="1"/>
</dbReference>
<dbReference type="SUPFAM" id="SSF53720">
    <property type="entry name" value="ALDH-like"/>
    <property type="match status" value="1"/>
</dbReference>
<dbReference type="CDD" id="cd07124">
    <property type="entry name" value="ALDH_PutA-P5CDH-RocA"/>
    <property type="match status" value="1"/>
</dbReference>
<dbReference type="EC" id="1.2.1.88" evidence="2"/>
<reference evidence="14 15" key="1">
    <citation type="journal article" date="2016" name="Nat. Commun.">
        <title>Thousands of microbial genomes shed light on interconnected biogeochemical processes in an aquifer system.</title>
        <authorList>
            <person name="Anantharaman K."/>
            <person name="Brown C.T."/>
            <person name="Hug L.A."/>
            <person name="Sharon I."/>
            <person name="Castelle C.J."/>
            <person name="Probst A.J."/>
            <person name="Thomas B.C."/>
            <person name="Singh A."/>
            <person name="Wilkins M.J."/>
            <person name="Karaoz U."/>
            <person name="Brodie E.L."/>
            <person name="Williams K.H."/>
            <person name="Hubbard S.S."/>
            <person name="Banfield J.F."/>
        </authorList>
    </citation>
    <scope>NUCLEOTIDE SEQUENCE [LARGE SCALE GENOMIC DNA]</scope>
</reference>
<dbReference type="InterPro" id="IPR016163">
    <property type="entry name" value="Ald_DH_C"/>
</dbReference>
<dbReference type="AlphaFoldDB" id="A0A1F7SNP0"/>
<dbReference type="Gene3D" id="3.40.605.10">
    <property type="entry name" value="Aldehyde Dehydrogenase, Chain A, domain 1"/>
    <property type="match status" value="1"/>
</dbReference>
<dbReference type="PROSITE" id="PS00070">
    <property type="entry name" value="ALDEHYDE_DEHYDR_CYS"/>
    <property type="match status" value="1"/>
</dbReference>
<evidence type="ECO:0000256" key="3">
    <source>
        <dbReference type="ARBA" id="ARBA00023002"/>
    </source>
</evidence>
<dbReference type="InterPro" id="IPR029041">
    <property type="entry name" value="FAD-linked_oxidoreductase-like"/>
</dbReference>
<dbReference type="InterPro" id="IPR002872">
    <property type="entry name" value="Proline_DH_dom"/>
</dbReference>
<feature type="active site" evidence="8 9">
    <location>
        <position position="754"/>
    </location>
</feature>
<evidence type="ECO:0000259" key="12">
    <source>
        <dbReference type="Pfam" id="PF01619"/>
    </source>
</evidence>
<dbReference type="Pfam" id="PF01619">
    <property type="entry name" value="Pro_dh"/>
    <property type="match status" value="1"/>
</dbReference>
<evidence type="ECO:0000256" key="8">
    <source>
        <dbReference type="PIRSR" id="PIRSR000197-1"/>
    </source>
</evidence>
<name>A0A1F7SNP0_9BACT</name>
<dbReference type="InterPro" id="IPR015590">
    <property type="entry name" value="Aldehyde_DH_dom"/>
</dbReference>
<evidence type="ECO:0000313" key="15">
    <source>
        <dbReference type="Proteomes" id="UP000178082"/>
    </source>
</evidence>
<evidence type="ECO:0000259" key="11">
    <source>
        <dbReference type="Pfam" id="PF00171"/>
    </source>
</evidence>
<dbReference type="GO" id="GO:0003700">
    <property type="term" value="F:DNA-binding transcription factor activity"/>
    <property type="evidence" value="ECO:0007669"/>
    <property type="project" value="InterPro"/>
</dbReference>
<keyword evidence="3 10" id="KW-0560">Oxidoreductase</keyword>
<evidence type="ECO:0000256" key="2">
    <source>
        <dbReference type="ARBA" id="ARBA00012884"/>
    </source>
</evidence>
<dbReference type="InterPro" id="IPR029510">
    <property type="entry name" value="Ald_DH_CS_GLU"/>
</dbReference>
<comment type="caution">
    <text evidence="14">The sequence shown here is derived from an EMBL/GenBank/DDBJ whole genome shotgun (WGS) entry which is preliminary data.</text>
</comment>
<sequence length="996" mass="112589">MGISLNNKSSEINNELEKLIQSTGKRLFRRVQEETETFINSRWWESQVLEWCMKDNFLKTKILRFIDVFPALKTPKQVIKYLREYFPDPEHRLPIPLRIGVSATKLPFLTSRALYSIVNLGVTKMAKQFIPGSTVEQAFDVVKNLKKENMDFTIDILGEATTSELQAEIYMKRYIELIRELSEFFQREVVRTDTDKSYPINVSIKLSSLYSQFNPVDPEGTGKEVKERLRKILRIAREFNTFVNIDMEQYCYRDLTIRIFKEIFEEDEFSDFEGAGLVVQAYLKDSGRMVDDILSWAKQKRRKGFTIRLVRGAYWDYEVISARQKGWEIPVFTQKRETDANFERIAETLLRNSDVVRTAIASHNFRNIAHAIAMTTFLNIPDDRIEFQLLYGMGDTIKKAIVSMDFPVRVYIPFGELIPGMGYLVRRLLENSSNVSFLMQSFAHRLNEETLFQNPLNQKPSNFGTMISPEGSKEHEPFTDFSKEENRNYMEKALASARKDLSGEYPLVIDGKKIYTNDKILSLNPSDPDEAIGEVSKASREHAELAVDSALKAFKSWQYVPANKRSEYLIAAAKVMRQRRFELVALQVYEVGKNWEEADADVAEAIDYLEYYASEMNRLEKPRILQHIPGETNEYMYKPRGVGVVIAPWNFPLAILTGMTSAAVVAGNTVVMKPAEQSSVTAFKFMEILIEAGLPPGVVNYLPGIGEEVGEYLVRNPKTSFIAFTGSHEVGTYINRIASEIKEGQEGIKRVIAEMGGKNAIIVDDDADIDDAVKGTLSSAFGYQGQKCSACSRAIVLKGIYEDFLRKLAESAKGVKIGNPVQPAVTIGPLIDEEAFNKVSRYVEAGKKDGQLVLETGKDNLPQKGYFIGPTIFADVNPDSAIAQEEIFGPVLSVIKAENFNKAIDIANNTKYALTGGLYSRSPEHIRIARERFQAGNFYINRKITGAVVCRQPFGGFKMSGIGSKAGGPDYLVQFMIPVTITENTLRHGFAAEEEY</sequence>
<dbReference type="PANTHER" id="PTHR42862">
    <property type="entry name" value="DELTA-1-PYRROLINE-5-CARBOXYLATE DEHYDROGENASE 1, ISOFORM A-RELATED"/>
    <property type="match status" value="1"/>
</dbReference>
<evidence type="ECO:0000256" key="7">
    <source>
        <dbReference type="ARBA" id="ARBA00061617"/>
    </source>
</evidence>
<evidence type="ECO:0000256" key="6">
    <source>
        <dbReference type="ARBA" id="ARBA00048142"/>
    </source>
</evidence>
<dbReference type="FunFam" id="3.40.309.10:FF:000005">
    <property type="entry name" value="1-pyrroline-5-carboxylate dehydrogenase 1"/>
    <property type="match status" value="1"/>
</dbReference>
<dbReference type="PIRSF" id="PIRSF000197">
    <property type="entry name" value="Bifunct_PutA"/>
    <property type="match status" value="1"/>
</dbReference>
<dbReference type="InterPro" id="IPR016162">
    <property type="entry name" value="Ald_DH_N"/>
</dbReference>
<accession>A0A1F7SNP0</accession>
<dbReference type="NCBIfam" id="NF002852">
    <property type="entry name" value="PRK03137.1"/>
    <property type="match status" value="1"/>
</dbReference>
<gene>
    <name evidence="14" type="ORF">A3G31_01870</name>
</gene>
<dbReference type="FunFam" id="3.40.605.10:FF:000045">
    <property type="entry name" value="1-pyrroline-5-carboxylate dehydrogenase 1"/>
    <property type="match status" value="1"/>
</dbReference>
<feature type="domain" description="Proline dehydrogenase" evidence="12">
    <location>
        <begin position="142"/>
        <end position="439"/>
    </location>
</feature>
<dbReference type="InterPro" id="IPR025703">
    <property type="entry name" value="Bifunct_PutA"/>
</dbReference>
<evidence type="ECO:0000256" key="9">
    <source>
        <dbReference type="PROSITE-ProRule" id="PRU10007"/>
    </source>
</evidence>
<comment type="similarity">
    <text evidence="7">Belongs to the aldehyde dehydrogenase family. RocA subfamily.</text>
</comment>
<proteinExistence type="inferred from homology"/>
<dbReference type="GO" id="GO:0004657">
    <property type="term" value="F:proline dehydrogenase activity"/>
    <property type="evidence" value="ECO:0007669"/>
    <property type="project" value="InterPro"/>
</dbReference>
<dbReference type="GO" id="GO:0010133">
    <property type="term" value="P:L-proline catabolic process to L-glutamate"/>
    <property type="evidence" value="ECO:0007669"/>
    <property type="project" value="InterPro"/>
</dbReference>
<dbReference type="EMBL" id="MGDI01000005">
    <property type="protein sequence ID" value="OGL54848.1"/>
    <property type="molecule type" value="Genomic_DNA"/>
</dbReference>
<dbReference type="NCBIfam" id="TIGR01237">
    <property type="entry name" value="D1pyr5carbox2"/>
    <property type="match status" value="1"/>
</dbReference>
<evidence type="ECO:0000256" key="4">
    <source>
        <dbReference type="ARBA" id="ARBA00023027"/>
    </source>
</evidence>
<dbReference type="GO" id="GO:0009898">
    <property type="term" value="C:cytoplasmic side of plasma membrane"/>
    <property type="evidence" value="ECO:0007669"/>
    <property type="project" value="TreeGrafter"/>
</dbReference>
<dbReference type="Proteomes" id="UP000178082">
    <property type="component" value="Unassembled WGS sequence"/>
</dbReference>
<evidence type="ECO:0000259" key="13">
    <source>
        <dbReference type="Pfam" id="PF18083"/>
    </source>
</evidence>
<feature type="active site" evidence="8">
    <location>
        <position position="788"/>
    </location>
</feature>
<evidence type="ECO:0000313" key="14">
    <source>
        <dbReference type="EMBL" id="OGL54848.1"/>
    </source>
</evidence>